<protein>
    <recommendedName>
        <fullName evidence="5">Zn(2)-C6 fungal-type domain-containing protein</fullName>
    </recommendedName>
</protein>
<evidence type="ECO:0000313" key="7">
    <source>
        <dbReference type="Proteomes" id="UP000184188"/>
    </source>
</evidence>
<dbReference type="SMART" id="SM00066">
    <property type="entry name" value="GAL4"/>
    <property type="match status" value="1"/>
</dbReference>
<dbReference type="RefSeq" id="XP_022584900.1">
    <property type="nucleotide sequence ID" value="XM_022728696.1"/>
</dbReference>
<dbReference type="PROSITE" id="PS50048">
    <property type="entry name" value="ZN2_CY6_FUNGAL_2"/>
    <property type="match status" value="1"/>
</dbReference>
<keyword evidence="3" id="KW-0804">Transcription</keyword>
<dbReference type="Proteomes" id="UP000184188">
    <property type="component" value="Unassembled WGS sequence"/>
</dbReference>
<evidence type="ECO:0000259" key="5">
    <source>
        <dbReference type="PROSITE" id="PS50048"/>
    </source>
</evidence>
<dbReference type="CDD" id="cd00067">
    <property type="entry name" value="GAL4"/>
    <property type="match status" value="1"/>
</dbReference>
<evidence type="ECO:0000256" key="4">
    <source>
        <dbReference type="ARBA" id="ARBA00023242"/>
    </source>
</evidence>
<dbReference type="PANTHER" id="PTHR38111">
    <property type="entry name" value="ZN(2)-C6 FUNGAL-TYPE DOMAIN-CONTAINING PROTEIN-RELATED"/>
    <property type="match status" value="1"/>
</dbReference>
<dbReference type="GO" id="GO:0008270">
    <property type="term" value="F:zinc ion binding"/>
    <property type="evidence" value="ECO:0007669"/>
    <property type="project" value="InterPro"/>
</dbReference>
<evidence type="ECO:0000256" key="1">
    <source>
        <dbReference type="ARBA" id="ARBA00023015"/>
    </source>
</evidence>
<dbReference type="PANTHER" id="PTHR38111:SF11">
    <property type="entry name" value="TRANSCRIPTION FACTOR DOMAIN-CONTAINING PROTEIN-RELATED"/>
    <property type="match status" value="1"/>
</dbReference>
<dbReference type="PROSITE" id="PS00463">
    <property type="entry name" value="ZN2_CY6_FUNGAL_1"/>
    <property type="match status" value="1"/>
</dbReference>
<sequence length="453" mass="49788">MPGVPSGRACEGCRKQKKKCDERTPACSRCIRLGLPCEGSGRKRYKFVEAQGLSTKQSAVMSRRGTRQVLLGTPPANERTSLVKAFIYAVSPSSDLRYSLFWTYGDFLVDIPPRLGESPALDASADALISAHVSFSSCRGTTSVHALTKYSRALQALRSALDDPIQAVSSNTLCAVMLLLLCQALLGTAGPGWSSHAQGAAQILRARGFLASPDEFEQKVLLSLRGPVLFEGLVNEKIKLNPEEWAALVDHELARSNTIGQMLLCLAQIPVITQRGRDMSARGDRTGITALRDETKTLYQMSKVLLDTQQLEYAGVPRSSATGDMPFAYAHYQRMYGLGLTIVMIINVALRAFGVDEGGEEEDAAIQLESVDFSRQLLSLAREAAIYRPLGASYTFVGLMVAWMQKQDHTLRLEVEQEMESYTREFATLQGVSFETSDLLEYLPRGIRMLSVQ</sequence>
<dbReference type="STRING" id="1073090.A0A1L9ST64"/>
<keyword evidence="7" id="KW-1185">Reference proteome</keyword>
<keyword evidence="1" id="KW-0805">Transcription regulation</keyword>
<proteinExistence type="predicted"/>
<dbReference type="InterPro" id="IPR021858">
    <property type="entry name" value="Fun_TF"/>
</dbReference>
<reference evidence="7" key="1">
    <citation type="journal article" date="2017" name="Genome Biol.">
        <title>Comparative genomics reveals high biological diversity and specific adaptations in the industrially and medically important fungal genus Aspergillus.</title>
        <authorList>
            <person name="de Vries R.P."/>
            <person name="Riley R."/>
            <person name="Wiebenga A."/>
            <person name="Aguilar-Osorio G."/>
            <person name="Amillis S."/>
            <person name="Uchima C.A."/>
            <person name="Anderluh G."/>
            <person name="Asadollahi M."/>
            <person name="Askin M."/>
            <person name="Barry K."/>
            <person name="Battaglia E."/>
            <person name="Bayram O."/>
            <person name="Benocci T."/>
            <person name="Braus-Stromeyer S.A."/>
            <person name="Caldana C."/>
            <person name="Canovas D."/>
            <person name="Cerqueira G.C."/>
            <person name="Chen F."/>
            <person name="Chen W."/>
            <person name="Choi C."/>
            <person name="Clum A."/>
            <person name="Dos Santos R.A."/>
            <person name="Damasio A.R."/>
            <person name="Diallinas G."/>
            <person name="Emri T."/>
            <person name="Fekete E."/>
            <person name="Flipphi M."/>
            <person name="Freyberg S."/>
            <person name="Gallo A."/>
            <person name="Gournas C."/>
            <person name="Habgood R."/>
            <person name="Hainaut M."/>
            <person name="Harispe M.L."/>
            <person name="Henrissat B."/>
            <person name="Hilden K.S."/>
            <person name="Hope R."/>
            <person name="Hossain A."/>
            <person name="Karabika E."/>
            <person name="Karaffa L."/>
            <person name="Karanyi Z."/>
            <person name="Krasevec N."/>
            <person name="Kuo A."/>
            <person name="Kusch H."/>
            <person name="LaButti K."/>
            <person name="Lagendijk E.L."/>
            <person name="Lapidus A."/>
            <person name="Levasseur A."/>
            <person name="Lindquist E."/>
            <person name="Lipzen A."/>
            <person name="Logrieco A.F."/>
            <person name="MacCabe A."/>
            <person name="Maekelae M.R."/>
            <person name="Malavazi I."/>
            <person name="Melin P."/>
            <person name="Meyer V."/>
            <person name="Mielnichuk N."/>
            <person name="Miskei M."/>
            <person name="Molnar A.P."/>
            <person name="Mule G."/>
            <person name="Ngan C.Y."/>
            <person name="Orejas M."/>
            <person name="Orosz E."/>
            <person name="Ouedraogo J.P."/>
            <person name="Overkamp K.M."/>
            <person name="Park H.-S."/>
            <person name="Perrone G."/>
            <person name="Piumi F."/>
            <person name="Punt P.J."/>
            <person name="Ram A.F."/>
            <person name="Ramon A."/>
            <person name="Rauscher S."/>
            <person name="Record E."/>
            <person name="Riano-Pachon D.M."/>
            <person name="Robert V."/>
            <person name="Roehrig J."/>
            <person name="Ruller R."/>
            <person name="Salamov A."/>
            <person name="Salih N.S."/>
            <person name="Samson R.A."/>
            <person name="Sandor E."/>
            <person name="Sanguinetti M."/>
            <person name="Schuetze T."/>
            <person name="Sepcic K."/>
            <person name="Shelest E."/>
            <person name="Sherlock G."/>
            <person name="Sophianopoulou V."/>
            <person name="Squina F.M."/>
            <person name="Sun H."/>
            <person name="Susca A."/>
            <person name="Todd R.B."/>
            <person name="Tsang A."/>
            <person name="Unkles S.E."/>
            <person name="van de Wiele N."/>
            <person name="van Rossen-Uffink D."/>
            <person name="Oliveira J.V."/>
            <person name="Vesth T.C."/>
            <person name="Visser J."/>
            <person name="Yu J.-H."/>
            <person name="Zhou M."/>
            <person name="Andersen M.R."/>
            <person name="Archer D.B."/>
            <person name="Baker S.E."/>
            <person name="Benoit I."/>
            <person name="Brakhage A.A."/>
            <person name="Braus G.H."/>
            <person name="Fischer R."/>
            <person name="Frisvad J.C."/>
            <person name="Goldman G.H."/>
            <person name="Houbraken J."/>
            <person name="Oakley B."/>
            <person name="Pocsi I."/>
            <person name="Scazzocchio C."/>
            <person name="Seiboth B."/>
            <person name="vanKuyk P.A."/>
            <person name="Wortman J."/>
            <person name="Dyer P.S."/>
            <person name="Grigoriev I.V."/>
        </authorList>
    </citation>
    <scope>NUCLEOTIDE SEQUENCE [LARGE SCALE GENOMIC DNA]</scope>
    <source>
        <strain evidence="7">CBS 506.65</strain>
    </source>
</reference>
<dbReference type="SUPFAM" id="SSF57701">
    <property type="entry name" value="Zn2/Cys6 DNA-binding domain"/>
    <property type="match status" value="1"/>
</dbReference>
<keyword evidence="4" id="KW-0539">Nucleus</keyword>
<organism evidence="6 7">
    <name type="scientific">Penicilliopsis zonata CBS 506.65</name>
    <dbReference type="NCBI Taxonomy" id="1073090"/>
    <lineage>
        <taxon>Eukaryota</taxon>
        <taxon>Fungi</taxon>
        <taxon>Dikarya</taxon>
        <taxon>Ascomycota</taxon>
        <taxon>Pezizomycotina</taxon>
        <taxon>Eurotiomycetes</taxon>
        <taxon>Eurotiomycetidae</taxon>
        <taxon>Eurotiales</taxon>
        <taxon>Aspergillaceae</taxon>
        <taxon>Penicilliopsis</taxon>
    </lineage>
</organism>
<dbReference type="Pfam" id="PF00172">
    <property type="entry name" value="Zn_clus"/>
    <property type="match status" value="1"/>
</dbReference>
<feature type="domain" description="Zn(2)-C6 fungal-type" evidence="5">
    <location>
        <begin position="9"/>
        <end position="37"/>
    </location>
</feature>
<dbReference type="VEuPathDB" id="FungiDB:ASPZODRAFT_57642"/>
<evidence type="ECO:0000313" key="6">
    <source>
        <dbReference type="EMBL" id="OJJ50390.1"/>
    </source>
</evidence>
<dbReference type="GO" id="GO:0003677">
    <property type="term" value="F:DNA binding"/>
    <property type="evidence" value="ECO:0007669"/>
    <property type="project" value="UniProtKB-KW"/>
</dbReference>
<accession>A0A1L9ST64</accession>
<dbReference type="AlphaFoldDB" id="A0A1L9ST64"/>
<dbReference type="GeneID" id="34615160"/>
<dbReference type="OrthoDB" id="4314040at2759"/>
<dbReference type="InterPro" id="IPR053178">
    <property type="entry name" value="Osmoadaptation_assoc"/>
</dbReference>
<evidence type="ECO:0000256" key="2">
    <source>
        <dbReference type="ARBA" id="ARBA00023125"/>
    </source>
</evidence>
<dbReference type="InterPro" id="IPR001138">
    <property type="entry name" value="Zn2Cys6_DnaBD"/>
</dbReference>
<dbReference type="GO" id="GO:0000981">
    <property type="term" value="F:DNA-binding transcription factor activity, RNA polymerase II-specific"/>
    <property type="evidence" value="ECO:0007669"/>
    <property type="project" value="InterPro"/>
</dbReference>
<dbReference type="Pfam" id="PF11951">
    <property type="entry name" value="Fungal_trans_2"/>
    <property type="match status" value="1"/>
</dbReference>
<gene>
    <name evidence="6" type="ORF">ASPZODRAFT_57642</name>
</gene>
<name>A0A1L9ST64_9EURO</name>
<keyword evidence="2" id="KW-0238">DNA-binding</keyword>
<dbReference type="Gene3D" id="4.10.240.10">
    <property type="entry name" value="Zn(2)-C6 fungal-type DNA-binding domain"/>
    <property type="match status" value="1"/>
</dbReference>
<evidence type="ECO:0000256" key="3">
    <source>
        <dbReference type="ARBA" id="ARBA00023163"/>
    </source>
</evidence>
<dbReference type="EMBL" id="KV878337">
    <property type="protein sequence ID" value="OJJ50390.1"/>
    <property type="molecule type" value="Genomic_DNA"/>
</dbReference>
<dbReference type="InterPro" id="IPR036864">
    <property type="entry name" value="Zn2-C6_fun-type_DNA-bd_sf"/>
</dbReference>